<reference evidence="1" key="2">
    <citation type="journal article" date="2021" name="PeerJ">
        <title>Extensive microbial diversity within the chicken gut microbiome revealed by metagenomics and culture.</title>
        <authorList>
            <person name="Gilroy R."/>
            <person name="Ravi A."/>
            <person name="Getino M."/>
            <person name="Pursley I."/>
            <person name="Horton D.L."/>
            <person name="Alikhan N.F."/>
            <person name="Baker D."/>
            <person name="Gharbi K."/>
            <person name="Hall N."/>
            <person name="Watson M."/>
            <person name="Adriaenssens E.M."/>
            <person name="Foster-Nyarko E."/>
            <person name="Jarju S."/>
            <person name="Secka A."/>
            <person name="Antonio M."/>
            <person name="Oren A."/>
            <person name="Chaudhuri R.R."/>
            <person name="La Ragione R."/>
            <person name="Hildebrand F."/>
            <person name="Pallen M.J."/>
        </authorList>
    </citation>
    <scope>NUCLEOTIDE SEQUENCE</scope>
    <source>
        <strain evidence="1">ChiBcec15-4380</strain>
    </source>
</reference>
<reference evidence="1" key="1">
    <citation type="submission" date="2020-10" db="EMBL/GenBank/DDBJ databases">
        <authorList>
            <person name="Gilroy R."/>
        </authorList>
    </citation>
    <scope>NUCLEOTIDE SEQUENCE</scope>
    <source>
        <strain evidence="1">ChiBcec15-4380</strain>
    </source>
</reference>
<comment type="caution">
    <text evidence="1">The sequence shown here is derived from an EMBL/GenBank/DDBJ whole genome shotgun (WGS) entry which is preliminary data.</text>
</comment>
<proteinExistence type="predicted"/>
<gene>
    <name evidence="1" type="ORF">IAA53_05245</name>
</gene>
<name>A0A9D1IVX6_9FIRM</name>
<dbReference type="Proteomes" id="UP000824239">
    <property type="component" value="Unassembled WGS sequence"/>
</dbReference>
<organism evidence="1 2">
    <name type="scientific">Candidatus Avoscillospira avicola</name>
    <dbReference type="NCBI Taxonomy" id="2840706"/>
    <lineage>
        <taxon>Bacteria</taxon>
        <taxon>Bacillati</taxon>
        <taxon>Bacillota</taxon>
        <taxon>Clostridia</taxon>
        <taxon>Eubacteriales</taxon>
        <taxon>Oscillospiraceae</taxon>
        <taxon>Oscillospiraceae incertae sedis</taxon>
        <taxon>Candidatus Avoscillospira</taxon>
    </lineage>
</organism>
<accession>A0A9D1IVX6</accession>
<dbReference type="EMBL" id="DVHE01000043">
    <property type="protein sequence ID" value="HIR50676.1"/>
    <property type="molecule type" value="Genomic_DNA"/>
</dbReference>
<dbReference type="AlphaFoldDB" id="A0A9D1IVX6"/>
<evidence type="ECO:0000313" key="2">
    <source>
        <dbReference type="Proteomes" id="UP000824239"/>
    </source>
</evidence>
<sequence>MNKQTSALLALLFCLTPFLLTVKDGYVALYDRETAHWEITDTPLSSLPPDDQALLTQGIPLETRPAVTEAMEDFCS</sequence>
<evidence type="ECO:0000313" key="1">
    <source>
        <dbReference type="EMBL" id="HIR50676.1"/>
    </source>
</evidence>
<protein>
    <submittedName>
        <fullName evidence="1">Uncharacterized protein</fullName>
    </submittedName>
</protein>